<keyword evidence="2" id="KW-1185">Reference proteome</keyword>
<dbReference type="GO" id="GO:0005975">
    <property type="term" value="P:carbohydrate metabolic process"/>
    <property type="evidence" value="ECO:0007669"/>
    <property type="project" value="InterPro"/>
</dbReference>
<sequence length="276" mass="32698">MAAKRILPRGKWRLCISHDVDHLKHYFNFNLVKFWGVSFAELLYRQRGLNSFFDIIGNSFNEKNDSWNQTELLASINRKYKIPATFFFCVKKGRGVDYNLKEVKNAISKLKDFEIGIHGQEYQNIVGIEEERDLMSEILEKKPEGIRIHYLKWAPQTVDLIERAGYFYDSTEYSEELKQPYFMDNGLIEIPIHIMDTYLFSPFYKNFTLEQAKKHTTNLIAKAKRDGKILHVLFHLRHLAPEFQRQREFYLWLLELAKSDKKCEKISCGQIAKRLS</sequence>
<protein>
    <recommendedName>
        <fullName evidence="3">NodB homology domain-containing protein</fullName>
    </recommendedName>
</protein>
<dbReference type="InterPro" id="IPR011330">
    <property type="entry name" value="Glyco_hydro/deAcase_b/a-brl"/>
</dbReference>
<name>A0A832UNY7_9ARCH</name>
<evidence type="ECO:0000313" key="2">
    <source>
        <dbReference type="Proteomes" id="UP000646946"/>
    </source>
</evidence>
<dbReference type="Proteomes" id="UP000646946">
    <property type="component" value="Unassembled WGS sequence"/>
</dbReference>
<organism evidence="1 2">
    <name type="scientific">Candidatus Naiadarchaeum limnaeum</name>
    <dbReference type="NCBI Taxonomy" id="2756139"/>
    <lineage>
        <taxon>Archaea</taxon>
        <taxon>Candidatus Undinarchaeota</taxon>
        <taxon>Candidatus Undinarchaeia</taxon>
        <taxon>Candidatus Naiadarchaeales</taxon>
        <taxon>Candidatus Naiadarchaeaceae</taxon>
        <taxon>Candidatus Naiadarchaeum</taxon>
    </lineage>
</organism>
<dbReference type="AlphaFoldDB" id="A0A832UNY7"/>
<comment type="caution">
    <text evidence="1">The sequence shown here is derived from an EMBL/GenBank/DDBJ whole genome shotgun (WGS) entry which is preliminary data.</text>
</comment>
<reference evidence="1 2" key="1">
    <citation type="journal article" name="Nat. Commun.">
        <title>Undinarchaeota illuminate DPANN phylogeny and the impact of gene transfer on archaeal evolution.</title>
        <authorList>
            <person name="Dombrowski N."/>
            <person name="Williams T.A."/>
            <person name="Sun J."/>
            <person name="Woodcroft B.J."/>
            <person name="Lee J.H."/>
            <person name="Minh B.Q."/>
            <person name="Rinke C."/>
            <person name="Spang A."/>
        </authorList>
    </citation>
    <scope>NUCLEOTIDE SEQUENCE [LARGE SCALE GENOMIC DNA]</scope>
    <source>
        <strain evidence="1">MAG_bin1129</strain>
    </source>
</reference>
<accession>A0A832UNY7</accession>
<evidence type="ECO:0008006" key="3">
    <source>
        <dbReference type="Google" id="ProtNLM"/>
    </source>
</evidence>
<gene>
    <name evidence="1" type="ORF">H1016_04140</name>
</gene>
<dbReference type="SUPFAM" id="SSF88713">
    <property type="entry name" value="Glycoside hydrolase/deacetylase"/>
    <property type="match status" value="1"/>
</dbReference>
<proteinExistence type="predicted"/>
<dbReference type="EMBL" id="DVAB01000033">
    <property type="protein sequence ID" value="HIK00704.1"/>
    <property type="molecule type" value="Genomic_DNA"/>
</dbReference>
<dbReference type="Gene3D" id="3.20.20.370">
    <property type="entry name" value="Glycoside hydrolase/deacetylase"/>
    <property type="match status" value="1"/>
</dbReference>
<evidence type="ECO:0000313" key="1">
    <source>
        <dbReference type="EMBL" id="HIK00704.1"/>
    </source>
</evidence>